<feature type="compositionally biased region" description="Basic and acidic residues" evidence="1">
    <location>
        <begin position="207"/>
        <end position="221"/>
    </location>
</feature>
<organism evidence="2 3">
    <name type="scientific">Actinomyces massiliensis F0489</name>
    <dbReference type="NCBI Taxonomy" id="1125718"/>
    <lineage>
        <taxon>Bacteria</taxon>
        <taxon>Bacillati</taxon>
        <taxon>Actinomycetota</taxon>
        <taxon>Actinomycetes</taxon>
        <taxon>Actinomycetales</taxon>
        <taxon>Actinomycetaceae</taxon>
        <taxon>Actinomyces</taxon>
    </lineage>
</organism>
<accession>J1HML1</accession>
<dbReference type="PATRIC" id="fig|1125718.3.peg.649"/>
<feature type="region of interest" description="Disordered" evidence="1">
    <location>
        <begin position="1"/>
        <end position="30"/>
    </location>
</feature>
<comment type="caution">
    <text evidence="2">The sequence shown here is derived from an EMBL/GenBank/DDBJ whole genome shotgun (WGS) entry which is preliminary data.</text>
</comment>
<reference evidence="2 3" key="1">
    <citation type="submission" date="2012-05" db="EMBL/GenBank/DDBJ databases">
        <authorList>
            <person name="Harkins D.M."/>
            <person name="Madupu R."/>
            <person name="Durkin A.S."/>
            <person name="Torralba M."/>
            <person name="Methe B."/>
            <person name="Sutton G.G."/>
            <person name="Nelson K.E."/>
        </authorList>
    </citation>
    <scope>NUCLEOTIDE SEQUENCE [LARGE SCALE GENOMIC DNA]</scope>
    <source>
        <strain evidence="2 3">F0489</strain>
    </source>
</reference>
<protein>
    <recommendedName>
        <fullName evidence="4">Myb-like domain-containing protein</fullName>
    </recommendedName>
</protein>
<dbReference type="AlphaFoldDB" id="J1HML1"/>
<sequence length="221" mass="23697">MRRRGVAGRSHTPIGPAGIRTGRNTPVPGASHQLMRHAIAERSSAERRVVEAIRSARQSGMPWNAIGGFVGTTGEAARQRYTSLSDLNRPTLAGPNSWFRDDTGDGALCAGRQWLLRAVSGAAAASSSSADSPCLVDSGCRGCRHELSLATRTYFSLILLSSTSRRMREKHVHSGKAGPISPRGSTGPPGPRPERSRRRSPRATPHFRGDKLGRPCADKGR</sequence>
<dbReference type="eggNOG" id="ENOG5030QGJ">
    <property type="taxonomic scope" value="Bacteria"/>
</dbReference>
<proteinExistence type="predicted"/>
<name>J1HML1_9ACTO</name>
<evidence type="ECO:0008006" key="4">
    <source>
        <dbReference type="Google" id="ProtNLM"/>
    </source>
</evidence>
<keyword evidence="3" id="KW-1185">Reference proteome</keyword>
<evidence type="ECO:0000256" key="1">
    <source>
        <dbReference type="SAM" id="MobiDB-lite"/>
    </source>
</evidence>
<dbReference type="Proteomes" id="UP000002941">
    <property type="component" value="Unassembled WGS sequence"/>
</dbReference>
<dbReference type="EMBL" id="AKFT01000044">
    <property type="protein sequence ID" value="EJF46818.1"/>
    <property type="molecule type" value="Genomic_DNA"/>
</dbReference>
<gene>
    <name evidence="2" type="ORF">HMPREF1318_3081</name>
</gene>
<evidence type="ECO:0000313" key="2">
    <source>
        <dbReference type="EMBL" id="EJF46818.1"/>
    </source>
</evidence>
<feature type="region of interest" description="Disordered" evidence="1">
    <location>
        <begin position="166"/>
        <end position="221"/>
    </location>
</feature>
<evidence type="ECO:0000313" key="3">
    <source>
        <dbReference type="Proteomes" id="UP000002941"/>
    </source>
</evidence>